<sequence>MPQVEHEELEQTVKKENRSDESGEQNVTAQELEERIRLQEAIHQVNELYQKQRYKEALEEAMRLQQQYPEHPTVMSLAAVVHKPIAPDQALHWASEALKRDTRLPDAWRVRMSIYYERREWPAFETAARQLALVAEEDPTPHLLLAQYQLRKGALDQALLSLERSIDIEPAGIAYATYSYVLAQMKRYPESREAERQALAWQEKHAYTLMQLAWAADQRDEHDRAMQFMQEAIRLNPEDSQVRNEYMDALQKSHPWFRLVWWPAQMLQKLSPWILVILWALFALIEPTLLIAFIVLHVSTYWISRGFVNWKVYGRLWVS</sequence>
<dbReference type="AlphaFoldDB" id="A0AAP7DI50"/>
<feature type="compositionally biased region" description="Basic and acidic residues" evidence="2">
    <location>
        <begin position="1"/>
        <end position="21"/>
    </location>
</feature>
<feature type="region of interest" description="Disordered" evidence="2">
    <location>
        <begin position="1"/>
        <end position="27"/>
    </location>
</feature>
<dbReference type="SMART" id="SM00028">
    <property type="entry name" value="TPR"/>
    <property type="match status" value="2"/>
</dbReference>
<keyword evidence="3" id="KW-0812">Transmembrane</keyword>
<dbReference type="RefSeq" id="WP_171416053.1">
    <property type="nucleotide sequence ID" value="NZ_JABFOR010000007.1"/>
</dbReference>
<feature type="transmembrane region" description="Helical" evidence="3">
    <location>
        <begin position="273"/>
        <end position="296"/>
    </location>
</feature>
<proteinExistence type="predicted"/>
<dbReference type="Proteomes" id="UP000552038">
    <property type="component" value="Unassembled WGS sequence"/>
</dbReference>
<dbReference type="InterPro" id="IPR011990">
    <property type="entry name" value="TPR-like_helical_dom_sf"/>
</dbReference>
<protein>
    <recommendedName>
        <fullName evidence="6">Tetratricopeptide repeat protein</fullName>
    </recommendedName>
</protein>
<gene>
    <name evidence="4" type="ORF">HMI46_08245</name>
</gene>
<comment type="caution">
    <text evidence="4">The sequence shown here is derived from an EMBL/GenBank/DDBJ whole genome shotgun (WGS) entry which is preliminary data.</text>
</comment>
<accession>A0AAP7DI50</accession>
<evidence type="ECO:0000256" key="2">
    <source>
        <dbReference type="SAM" id="MobiDB-lite"/>
    </source>
</evidence>
<name>A0AAP7DI50_PAEAL</name>
<dbReference type="Gene3D" id="1.25.40.10">
    <property type="entry name" value="Tetratricopeptide repeat domain"/>
    <property type="match status" value="1"/>
</dbReference>
<keyword evidence="1" id="KW-0802">TPR repeat</keyword>
<organism evidence="4 5">
    <name type="scientific">Paenibacillus alvei</name>
    <name type="common">Bacillus alvei</name>
    <dbReference type="NCBI Taxonomy" id="44250"/>
    <lineage>
        <taxon>Bacteria</taxon>
        <taxon>Bacillati</taxon>
        <taxon>Bacillota</taxon>
        <taxon>Bacilli</taxon>
        <taxon>Bacillales</taxon>
        <taxon>Paenibacillaceae</taxon>
        <taxon>Paenibacillus</taxon>
    </lineage>
</organism>
<reference evidence="4 5" key="1">
    <citation type="submission" date="2020-05" db="EMBL/GenBank/DDBJ databases">
        <title>Whole genome sequencing and identification of novel metabolites from Paenibacillus alvei strain JR949.</title>
        <authorList>
            <person name="Rajendhran J."/>
            <person name="Sree Pranav P."/>
            <person name="Mahalakshmi B."/>
            <person name="Karthikeyan R."/>
        </authorList>
    </citation>
    <scope>NUCLEOTIDE SEQUENCE [LARGE SCALE GENOMIC DNA]</scope>
    <source>
        <strain evidence="4 5">JR949</strain>
    </source>
</reference>
<dbReference type="SUPFAM" id="SSF48452">
    <property type="entry name" value="TPR-like"/>
    <property type="match status" value="2"/>
</dbReference>
<keyword evidence="3" id="KW-0472">Membrane</keyword>
<evidence type="ECO:0000313" key="5">
    <source>
        <dbReference type="Proteomes" id="UP000552038"/>
    </source>
</evidence>
<dbReference type="EMBL" id="JABFOR010000007">
    <property type="protein sequence ID" value="NOJ70540.1"/>
    <property type="molecule type" value="Genomic_DNA"/>
</dbReference>
<keyword evidence="3" id="KW-1133">Transmembrane helix</keyword>
<evidence type="ECO:0000256" key="3">
    <source>
        <dbReference type="SAM" id="Phobius"/>
    </source>
</evidence>
<dbReference type="Pfam" id="PF13181">
    <property type="entry name" value="TPR_8"/>
    <property type="match status" value="1"/>
</dbReference>
<evidence type="ECO:0000256" key="1">
    <source>
        <dbReference type="PROSITE-ProRule" id="PRU00339"/>
    </source>
</evidence>
<dbReference type="PROSITE" id="PS50005">
    <property type="entry name" value="TPR"/>
    <property type="match status" value="1"/>
</dbReference>
<dbReference type="InterPro" id="IPR019734">
    <property type="entry name" value="TPR_rpt"/>
</dbReference>
<feature type="repeat" description="TPR" evidence="1">
    <location>
        <begin position="206"/>
        <end position="239"/>
    </location>
</feature>
<evidence type="ECO:0000313" key="4">
    <source>
        <dbReference type="EMBL" id="NOJ70540.1"/>
    </source>
</evidence>
<evidence type="ECO:0008006" key="6">
    <source>
        <dbReference type="Google" id="ProtNLM"/>
    </source>
</evidence>